<proteinExistence type="predicted"/>
<dbReference type="EMBL" id="AP018203">
    <property type="protein sequence ID" value="BAY56322.1"/>
    <property type="molecule type" value="Genomic_DNA"/>
</dbReference>
<keyword evidence="3" id="KW-1185">Reference proteome</keyword>
<organism evidence="2 3">
    <name type="scientific">Leptolyngbya boryana NIES-2135</name>
    <dbReference type="NCBI Taxonomy" id="1973484"/>
    <lineage>
        <taxon>Bacteria</taxon>
        <taxon>Bacillati</taxon>
        <taxon>Cyanobacteriota</taxon>
        <taxon>Cyanophyceae</taxon>
        <taxon>Leptolyngbyales</taxon>
        <taxon>Leptolyngbyaceae</taxon>
        <taxon>Leptolyngbya group</taxon>
        <taxon>Leptolyngbya</taxon>
    </lineage>
</organism>
<accession>A0A1Z4JHT6</accession>
<protein>
    <recommendedName>
        <fullName evidence="1">Transketolase-like pyrimidine-binding domain-containing protein</fullName>
    </recommendedName>
</protein>
<dbReference type="Proteomes" id="UP000217895">
    <property type="component" value="Chromosome"/>
</dbReference>
<dbReference type="CDD" id="cd00568">
    <property type="entry name" value="TPP_enzymes"/>
    <property type="match status" value="1"/>
</dbReference>
<dbReference type="PANTHER" id="PTHR31273">
    <property type="entry name" value="PHOSPHOKETOLASE-RELATED"/>
    <property type="match status" value="1"/>
</dbReference>
<dbReference type="InterPro" id="IPR005475">
    <property type="entry name" value="Transketolase-like_Pyr-bd"/>
</dbReference>
<evidence type="ECO:0000313" key="3">
    <source>
        <dbReference type="Proteomes" id="UP000217895"/>
    </source>
</evidence>
<dbReference type="GO" id="GO:0005975">
    <property type="term" value="P:carbohydrate metabolic process"/>
    <property type="evidence" value="ECO:0007669"/>
    <property type="project" value="InterPro"/>
</dbReference>
<reference evidence="2 3" key="1">
    <citation type="submission" date="2017-06" db="EMBL/GenBank/DDBJ databases">
        <title>Genome sequencing of cyanobaciteial culture collection at National Institute for Environmental Studies (NIES).</title>
        <authorList>
            <person name="Hirose Y."/>
            <person name="Shimura Y."/>
            <person name="Fujisawa T."/>
            <person name="Nakamura Y."/>
            <person name="Kawachi M."/>
        </authorList>
    </citation>
    <scope>NUCLEOTIDE SEQUENCE [LARGE SCALE GENOMIC DNA]</scope>
    <source>
        <strain evidence="2 3">NIES-2135</strain>
    </source>
</reference>
<dbReference type="SUPFAM" id="SSF52922">
    <property type="entry name" value="TK C-terminal domain-like"/>
    <property type="match status" value="1"/>
</dbReference>
<dbReference type="GO" id="GO:0016832">
    <property type="term" value="F:aldehyde-lyase activity"/>
    <property type="evidence" value="ECO:0007669"/>
    <property type="project" value="InterPro"/>
</dbReference>
<dbReference type="InterPro" id="IPR018970">
    <property type="entry name" value="Xul5P/Fru6P_PKetolase_N"/>
</dbReference>
<evidence type="ECO:0000259" key="1">
    <source>
        <dbReference type="SMART" id="SM00861"/>
    </source>
</evidence>
<dbReference type="SMART" id="SM00861">
    <property type="entry name" value="Transket_pyr"/>
    <property type="match status" value="1"/>
</dbReference>
<name>A0A1Z4JHT6_LEPBY</name>
<dbReference type="PIRSF" id="PIRSF017245">
    <property type="entry name" value="Phosphoketolase"/>
    <property type="match status" value="1"/>
</dbReference>
<dbReference type="SUPFAM" id="SSF52518">
    <property type="entry name" value="Thiamin diphosphate-binding fold (THDP-binding)"/>
    <property type="match status" value="2"/>
</dbReference>
<dbReference type="Gene3D" id="3.40.50.970">
    <property type="match status" value="2"/>
</dbReference>
<dbReference type="Pfam" id="PF03894">
    <property type="entry name" value="XFP"/>
    <property type="match status" value="1"/>
</dbReference>
<dbReference type="PANTHER" id="PTHR31273:SF2">
    <property type="entry name" value="SLL0529 PROTEIN"/>
    <property type="match status" value="1"/>
</dbReference>
<feature type="domain" description="Transketolase-like pyrimidine-binding" evidence="1">
    <location>
        <begin position="419"/>
        <end position="607"/>
    </location>
</feature>
<dbReference type="AlphaFoldDB" id="A0A1Z4JHT6"/>
<sequence length="764" mass="82020">MPARLILKRATSVYDRVSDPLQDAAGVSMTAVTNPISTKPAFTEGIQYFSDELPGFETYGKTSAIADGKTAITDPTDPAAGYQTLLAADALRYLILQMTASKASGHPGGFASQAEAYAAFVMLGHKNIITEVGHHAPGFYSAMFLDRSLEDMGIETVQQLRDRFREKHGLLGHLSGFIPGILAPAGPLGQGQHFAMAASLLHRDKLFPFTVGDGGLGEPYIMSSMAHFNTAFPGVTNFLPILVWNGYSQEHHSMVSLKTNEQMIDFWKGNGFENVVLVDAKDFDDRNQPSEYVDSTVFSLENRIKFTNAVLTAADQAAKSALGGQLTVFIIKQLKGAGVHAKGSKSHNLYAQHTLENEDIITALKARALTPEAWALVRSNCERAGGGSASKTVVTEFERALPDLGQLPLEEYAVGGDAKVSTTAMGRLVGHVGQSDRAFLVTNADGNEASGIANINQALKIIHPTEDSLYNQAPNGQVYEPLSEDACAGLAAGLALMGCRSLWCSYESFAINGLPIWQTVTQAMAELRRPTPSTITLFTAGALEQGRNGWTHQRPEVEAYFAAMLRNGNVFALFPPDANSIQACYDWALTTKNKGVVITASKSPLPIRTTLEQTRQAIEQGGIILHESTGSKTIVFGVIGDMTLVPVFEAASSLEAQGYGVRIVSIVNPRRLYRASDVAWDTCSEPDGGFIDDATFDTLFGGDALIGVTGGASGMLEPIMLRSTAKRDTFAWRRGETTATAGELMAFNSITAAGMVNRAIELAR</sequence>
<dbReference type="InterPro" id="IPR005593">
    <property type="entry name" value="Xul5P/Fru6P_PKetolase"/>
</dbReference>
<dbReference type="Pfam" id="PF09364">
    <property type="entry name" value="XFP_N"/>
    <property type="match status" value="1"/>
</dbReference>
<evidence type="ECO:0000313" key="2">
    <source>
        <dbReference type="EMBL" id="BAY56322.1"/>
    </source>
</evidence>
<dbReference type="InterPro" id="IPR009014">
    <property type="entry name" value="Transketo_C/PFOR_II"/>
</dbReference>
<gene>
    <name evidence="2" type="ORF">NIES2135_31530</name>
</gene>
<dbReference type="InterPro" id="IPR029061">
    <property type="entry name" value="THDP-binding"/>
</dbReference>